<sequence length="199" mass="22856">MTIRIFRTVRPPETCRDLEFSRLRYVTVVETVLARTPEPLRSVLVKHRELLKFAIVGGTTFLVDNGVWYLLKLSVLESKPTTAKAIAIIVATIVSYVLNREWSFRTRGGRERAHEATLFFVISGVAVVVNLIPLLISRYWLHLEVPHVSRFVQEVADFASGSIIGMLLAMVFRFWGFKKWVFPDELGERRKDGVTRLPR</sequence>
<dbReference type="Proteomes" id="UP000199137">
    <property type="component" value="Unassembled WGS sequence"/>
</dbReference>
<evidence type="ECO:0000256" key="1">
    <source>
        <dbReference type="ARBA" id="ARBA00004141"/>
    </source>
</evidence>
<evidence type="ECO:0000256" key="2">
    <source>
        <dbReference type="ARBA" id="ARBA00009399"/>
    </source>
</evidence>
<gene>
    <name evidence="8" type="ORF">SAMN05421854_11169</name>
</gene>
<evidence type="ECO:0000256" key="4">
    <source>
        <dbReference type="ARBA" id="ARBA00022989"/>
    </source>
</evidence>
<protein>
    <submittedName>
        <fullName evidence="8">Putative flippase GtrA (Transmembrane translocase of bactoprenol-linked glucose)</fullName>
    </submittedName>
</protein>
<comment type="subcellular location">
    <subcellularLocation>
        <location evidence="1">Membrane</location>
        <topology evidence="1">Multi-pass membrane protein</topology>
    </subcellularLocation>
</comment>
<evidence type="ECO:0000259" key="7">
    <source>
        <dbReference type="Pfam" id="PF04138"/>
    </source>
</evidence>
<proteinExistence type="inferred from homology"/>
<organism evidence="8 9">
    <name type="scientific">Amycolatopsis rubida</name>
    <dbReference type="NCBI Taxonomy" id="112413"/>
    <lineage>
        <taxon>Bacteria</taxon>
        <taxon>Bacillati</taxon>
        <taxon>Actinomycetota</taxon>
        <taxon>Actinomycetes</taxon>
        <taxon>Pseudonocardiales</taxon>
        <taxon>Pseudonocardiaceae</taxon>
        <taxon>Amycolatopsis</taxon>
    </lineage>
</organism>
<evidence type="ECO:0000313" key="8">
    <source>
        <dbReference type="EMBL" id="SFQ36131.1"/>
    </source>
</evidence>
<accession>A0A1I5XVW6</accession>
<dbReference type="InterPro" id="IPR051401">
    <property type="entry name" value="GtrA_CellWall_Glycosyl"/>
</dbReference>
<dbReference type="GO" id="GO:0000271">
    <property type="term" value="P:polysaccharide biosynthetic process"/>
    <property type="evidence" value="ECO:0007669"/>
    <property type="project" value="InterPro"/>
</dbReference>
<keyword evidence="3 6" id="KW-0812">Transmembrane</keyword>
<dbReference type="PANTHER" id="PTHR38459">
    <property type="entry name" value="PROPHAGE BACTOPRENOL-LINKED GLUCOSE TRANSLOCASE HOMOLOG"/>
    <property type="match status" value="1"/>
</dbReference>
<keyword evidence="5 6" id="KW-0472">Membrane</keyword>
<feature type="transmembrane region" description="Helical" evidence="6">
    <location>
        <begin position="156"/>
        <end position="175"/>
    </location>
</feature>
<dbReference type="Pfam" id="PF04138">
    <property type="entry name" value="GtrA_DPMS_TM"/>
    <property type="match status" value="1"/>
</dbReference>
<reference evidence="8 9" key="1">
    <citation type="submission" date="2016-10" db="EMBL/GenBank/DDBJ databases">
        <authorList>
            <person name="de Groot N.N."/>
        </authorList>
    </citation>
    <scope>NUCLEOTIDE SEQUENCE [LARGE SCALE GENOMIC DNA]</scope>
    <source>
        <strain evidence="8 9">DSM 44637</strain>
    </source>
</reference>
<evidence type="ECO:0000256" key="3">
    <source>
        <dbReference type="ARBA" id="ARBA00022692"/>
    </source>
</evidence>
<dbReference type="GO" id="GO:0005886">
    <property type="term" value="C:plasma membrane"/>
    <property type="evidence" value="ECO:0007669"/>
    <property type="project" value="TreeGrafter"/>
</dbReference>
<feature type="transmembrane region" description="Helical" evidence="6">
    <location>
        <begin position="82"/>
        <end position="98"/>
    </location>
</feature>
<feature type="transmembrane region" description="Helical" evidence="6">
    <location>
        <begin position="118"/>
        <end position="136"/>
    </location>
</feature>
<name>A0A1I5XVW6_9PSEU</name>
<evidence type="ECO:0000256" key="5">
    <source>
        <dbReference type="ARBA" id="ARBA00023136"/>
    </source>
</evidence>
<feature type="transmembrane region" description="Helical" evidence="6">
    <location>
        <begin position="50"/>
        <end position="70"/>
    </location>
</feature>
<dbReference type="AlphaFoldDB" id="A0A1I5XVW6"/>
<dbReference type="PANTHER" id="PTHR38459:SF1">
    <property type="entry name" value="PROPHAGE BACTOPRENOL-LINKED GLUCOSE TRANSLOCASE HOMOLOG"/>
    <property type="match status" value="1"/>
</dbReference>
<feature type="domain" description="GtrA/DPMS transmembrane" evidence="7">
    <location>
        <begin position="52"/>
        <end position="182"/>
    </location>
</feature>
<evidence type="ECO:0000256" key="6">
    <source>
        <dbReference type="SAM" id="Phobius"/>
    </source>
</evidence>
<dbReference type="STRING" id="112413.SAMN05421854_11169"/>
<evidence type="ECO:0000313" key="9">
    <source>
        <dbReference type="Proteomes" id="UP000199137"/>
    </source>
</evidence>
<dbReference type="InterPro" id="IPR007267">
    <property type="entry name" value="GtrA_DPMS_TM"/>
</dbReference>
<comment type="similarity">
    <text evidence="2">Belongs to the GtrA family.</text>
</comment>
<keyword evidence="4 6" id="KW-1133">Transmembrane helix</keyword>
<dbReference type="EMBL" id="FOWC01000011">
    <property type="protein sequence ID" value="SFQ36131.1"/>
    <property type="molecule type" value="Genomic_DNA"/>
</dbReference>